<protein>
    <submittedName>
        <fullName evidence="1">Uncharacterized protein</fullName>
    </submittedName>
</protein>
<organism evidence="1 2">
    <name type="scientific">Labrus bergylta</name>
    <name type="common">ballan wrasse</name>
    <dbReference type="NCBI Taxonomy" id="56723"/>
    <lineage>
        <taxon>Eukaryota</taxon>
        <taxon>Metazoa</taxon>
        <taxon>Chordata</taxon>
        <taxon>Craniata</taxon>
        <taxon>Vertebrata</taxon>
        <taxon>Euteleostomi</taxon>
        <taxon>Actinopterygii</taxon>
        <taxon>Neopterygii</taxon>
        <taxon>Teleostei</taxon>
        <taxon>Neoteleostei</taxon>
        <taxon>Acanthomorphata</taxon>
        <taxon>Eupercaria</taxon>
        <taxon>Labriformes</taxon>
        <taxon>Labridae</taxon>
        <taxon>Labrus</taxon>
    </lineage>
</organism>
<reference evidence="1" key="2">
    <citation type="submission" date="2025-09" db="UniProtKB">
        <authorList>
            <consortium name="Ensembl"/>
        </authorList>
    </citation>
    <scope>IDENTIFICATION</scope>
</reference>
<accession>A0A3Q3FLE2</accession>
<name>A0A3Q3FLE2_9LABR</name>
<dbReference type="Ensembl" id="ENSLBET00000021411.1">
    <property type="protein sequence ID" value="ENSLBEP00000020309.1"/>
    <property type="gene ID" value="ENSLBEG00000015613.1"/>
</dbReference>
<keyword evidence="2" id="KW-1185">Reference proteome</keyword>
<evidence type="ECO:0000313" key="1">
    <source>
        <dbReference type="Ensembl" id="ENSLBEP00000020309.1"/>
    </source>
</evidence>
<dbReference type="GeneTree" id="ENSGT00970000193758"/>
<proteinExistence type="predicted"/>
<dbReference type="InParanoid" id="A0A3Q3FLE2"/>
<dbReference type="Proteomes" id="UP000261660">
    <property type="component" value="Unplaced"/>
</dbReference>
<evidence type="ECO:0000313" key="2">
    <source>
        <dbReference type="Proteomes" id="UP000261660"/>
    </source>
</evidence>
<dbReference type="AlphaFoldDB" id="A0A3Q3FLE2"/>
<reference evidence="1" key="1">
    <citation type="submission" date="2025-08" db="UniProtKB">
        <authorList>
            <consortium name="Ensembl"/>
        </authorList>
    </citation>
    <scope>IDENTIFICATION</scope>
</reference>
<sequence>MKSVRSTGFSKKFTSACSVSRDSFSAVFTLPASPADSCAGSASGTSEDEPCARCPASPICSTKLVTVAMAWKRSFSSGNWMNSRCVRRK</sequence>